<dbReference type="EMBL" id="DXBV01000034">
    <property type="protein sequence ID" value="HIZ30366.1"/>
    <property type="molecule type" value="Genomic_DNA"/>
</dbReference>
<protein>
    <submittedName>
        <fullName evidence="1">CehA/McbA family metallohydrolase</fullName>
    </submittedName>
</protein>
<proteinExistence type="predicted"/>
<dbReference type="Proteomes" id="UP000824035">
    <property type="component" value="Unassembled WGS sequence"/>
</dbReference>
<dbReference type="AlphaFoldDB" id="A0A9D2IYW9"/>
<dbReference type="SUPFAM" id="SSF89550">
    <property type="entry name" value="PHP domain-like"/>
    <property type="match status" value="1"/>
</dbReference>
<reference evidence="1" key="1">
    <citation type="journal article" date="2021" name="PeerJ">
        <title>Extensive microbial diversity within the chicken gut microbiome revealed by metagenomics and culture.</title>
        <authorList>
            <person name="Gilroy R."/>
            <person name="Ravi A."/>
            <person name="Getino M."/>
            <person name="Pursley I."/>
            <person name="Horton D.L."/>
            <person name="Alikhan N.F."/>
            <person name="Baker D."/>
            <person name="Gharbi K."/>
            <person name="Hall N."/>
            <person name="Watson M."/>
            <person name="Adriaenssens E.M."/>
            <person name="Foster-Nyarko E."/>
            <person name="Jarju S."/>
            <person name="Secka A."/>
            <person name="Antonio M."/>
            <person name="Oren A."/>
            <person name="Chaudhuri R.R."/>
            <person name="La Ragione R."/>
            <person name="Hildebrand F."/>
            <person name="Pallen M.J."/>
        </authorList>
    </citation>
    <scope>NUCLEOTIDE SEQUENCE</scope>
    <source>
        <strain evidence="1">ChiGjej4B4-18154</strain>
    </source>
</reference>
<sequence length="730" mass="81887">MPVTDIYSESAQFPGMAVQNGAVCVHYQAFKNRHDTLKVGVLGEDGLKDVQTISGEGEVLYPVSLAHDGATWFAWSEAKDRQWSVLARFVKDGVWSETIVVDHGEAVLYPCLYAWNGDPYIMWTRQYKNGAQAVTCALSEAGAGEAEVISVSAEAYRANACQGGDGNLYVTYDAYRNGGYDVMARVKTAAGWSEEIRVDQSEDWVCAPRIMPAPTGATVCWYTFGYGATFGVYASDLTACDGALCAAPVQTLTENVGWYMDLAVASNSKGLQAVAYTWGKDKVQVRVRQAGGSWTEGAQMSYEDIHCAMYPSLLVGEDGTICMAWQFAFRNGHYDRNAQAVITRFTAEDVEKRQDPSTERAENNFCIPIAAEKHLDRRTDEEVAEWLKKNGYTGKLLFGDIHGQSGISDGMGKIDQYYRRSRAKANLQFSCLTDHDCYPDWISQSEWELMRTTAHLMDTDNELTCILSFEWTPNEYQYDFGHKNVYFRDDDGDIFRSGDKSGITPTDLYASIKKYRAMCIPHHPAADWGMVSAATDWSFHDDQVERLAEIYSRHAPYEDFESRSKYTKNIKKFPRRSVQDALARGYRMGFTAGSDSHQMEHGVEGGIVAIYTPTHDRAGIWDAMYDRRTYGTTGARILLFFKAEGQPMGSEIKVPEGKPVQFEISVLGTKTVKVELLKNNQVIQTWEPGSDACDVTWADNDRSASDYYYVRVTQPDEHMAWSSPIWVDKE</sequence>
<name>A0A9D2IYW9_9FIRM</name>
<dbReference type="InterPro" id="IPR016195">
    <property type="entry name" value="Pol/histidinol_Pase-like"/>
</dbReference>
<evidence type="ECO:0000313" key="2">
    <source>
        <dbReference type="Proteomes" id="UP000824035"/>
    </source>
</evidence>
<dbReference type="Pfam" id="PF12228">
    <property type="entry name" value="DUF3604"/>
    <property type="match status" value="2"/>
</dbReference>
<evidence type="ECO:0000313" key="1">
    <source>
        <dbReference type="EMBL" id="HIZ30366.1"/>
    </source>
</evidence>
<gene>
    <name evidence="1" type="ORF">H9813_03910</name>
</gene>
<dbReference type="NCBIfam" id="NF038032">
    <property type="entry name" value="CehA_McbA_metalo"/>
    <property type="match status" value="1"/>
</dbReference>
<reference evidence="1" key="2">
    <citation type="submission" date="2021-04" db="EMBL/GenBank/DDBJ databases">
        <authorList>
            <person name="Gilroy R."/>
        </authorList>
    </citation>
    <scope>NUCLEOTIDE SEQUENCE</scope>
    <source>
        <strain evidence="1">ChiGjej4B4-18154</strain>
    </source>
</reference>
<dbReference type="InterPro" id="IPR022028">
    <property type="entry name" value="DUF3604"/>
</dbReference>
<dbReference type="Gene3D" id="3.20.20.140">
    <property type="entry name" value="Metal-dependent hydrolases"/>
    <property type="match status" value="1"/>
</dbReference>
<organism evidence="1 2">
    <name type="scientific">Candidatus Allofournierella merdipullorum</name>
    <dbReference type="NCBI Taxonomy" id="2838595"/>
    <lineage>
        <taxon>Bacteria</taxon>
        <taxon>Bacillati</taxon>
        <taxon>Bacillota</taxon>
        <taxon>Clostridia</taxon>
        <taxon>Eubacteriales</taxon>
        <taxon>Oscillospiraceae</taxon>
        <taxon>Allofournierella</taxon>
    </lineage>
</organism>
<comment type="caution">
    <text evidence="1">The sequence shown here is derived from an EMBL/GenBank/DDBJ whole genome shotgun (WGS) entry which is preliminary data.</text>
</comment>
<accession>A0A9D2IYW9</accession>